<sequence length="439" mass="46864">MDSGKAEVGYKGSHVDNKSSAFTAWTKVKPKPEKATPAHLFSFHPSPSPWKPIVINLDFGSYYIGDMISSGLIAALPLLLAAFAGVADATACNATSPCPAFAPCCSEFGFCGSGDFCLGGCNPYTSKSLDSCRPEPMCKDATYTFSDQSRILTNSTLFDGNSTKYDWVVDKGNVINDNGDLAMLLTQTNGGTRLSSTKYVHYGTITANLKTGRWGGVVTAFITMSDIRDEIDWEFPGAKTTEAQSNIFWQGVIPTTTTDGKTHTVSSDTFSNFHDYTIDWQPDTLTFSIDNQVVRTIKKSDTINATTGVASFPTTPSRVQLSIWPAGIDGSPKGTVDWAGGMINWDDPDYKSAGHFYAIVHSVSVKCTGAQPVPANSNITSYVYGGNRLDVNPTILYSNRSTLLNAASGRFGTPVVGSLGGMLMALGLGAVLSVNALLL</sequence>
<evidence type="ECO:0000259" key="5">
    <source>
        <dbReference type="PROSITE" id="PS51762"/>
    </source>
</evidence>
<dbReference type="GO" id="GO:0031505">
    <property type="term" value="P:fungal-type cell wall organization"/>
    <property type="evidence" value="ECO:0007669"/>
    <property type="project" value="TreeGrafter"/>
</dbReference>
<dbReference type="PROSITE" id="PS51762">
    <property type="entry name" value="GH16_2"/>
    <property type="match status" value="1"/>
</dbReference>
<protein>
    <recommendedName>
        <fullName evidence="5">GH16 domain-containing protein</fullName>
    </recommendedName>
</protein>
<evidence type="ECO:0000256" key="1">
    <source>
        <dbReference type="ARBA" id="ARBA00022729"/>
    </source>
</evidence>
<dbReference type="AlphaFoldDB" id="A0A8H7XZ86"/>
<dbReference type="PANTHER" id="PTHR10963:SF22">
    <property type="entry name" value="GLYCOSIDASE CRH2-RELATED"/>
    <property type="match status" value="1"/>
</dbReference>
<keyword evidence="4" id="KW-0812">Transmembrane</keyword>
<dbReference type="InterPro" id="IPR013320">
    <property type="entry name" value="ConA-like_dom_sf"/>
</dbReference>
<dbReference type="SUPFAM" id="SSF49899">
    <property type="entry name" value="Concanavalin A-like lectins/glucanases"/>
    <property type="match status" value="1"/>
</dbReference>
<dbReference type="GO" id="GO:0004553">
    <property type="term" value="F:hydrolase activity, hydrolyzing O-glycosyl compounds"/>
    <property type="evidence" value="ECO:0007669"/>
    <property type="project" value="InterPro"/>
</dbReference>
<dbReference type="GO" id="GO:0016757">
    <property type="term" value="F:glycosyltransferase activity"/>
    <property type="evidence" value="ECO:0007669"/>
    <property type="project" value="TreeGrafter"/>
</dbReference>
<dbReference type="Pfam" id="PF00722">
    <property type="entry name" value="Glyco_hydro_16"/>
    <property type="match status" value="1"/>
</dbReference>
<dbReference type="Gene3D" id="2.60.120.200">
    <property type="match status" value="1"/>
</dbReference>
<gene>
    <name evidence="6" type="ORF">JR316_006911</name>
</gene>
<feature type="domain" description="GH16" evidence="5">
    <location>
        <begin position="128"/>
        <end position="347"/>
    </location>
</feature>
<dbReference type="PROSITE" id="PS00026">
    <property type="entry name" value="CHIT_BIND_I_1"/>
    <property type="match status" value="1"/>
</dbReference>
<dbReference type="InterPro" id="IPR000757">
    <property type="entry name" value="Beta-glucanase-like"/>
</dbReference>
<dbReference type="GO" id="GO:0005975">
    <property type="term" value="P:carbohydrate metabolic process"/>
    <property type="evidence" value="ECO:0007669"/>
    <property type="project" value="InterPro"/>
</dbReference>
<proteinExistence type="predicted"/>
<reference evidence="6" key="1">
    <citation type="submission" date="2021-02" db="EMBL/GenBank/DDBJ databases">
        <title>Psilocybe cubensis genome.</title>
        <authorList>
            <person name="Mckernan K.J."/>
            <person name="Crawford S."/>
            <person name="Trippe A."/>
            <person name="Kane L.T."/>
            <person name="Mclaughlin S."/>
        </authorList>
    </citation>
    <scope>NUCLEOTIDE SEQUENCE [LARGE SCALE GENOMIC DNA]</scope>
    <source>
        <strain evidence="6">MGC-MH-2018</strain>
    </source>
</reference>
<keyword evidence="2" id="KW-0378">Hydrolase</keyword>
<dbReference type="InterPro" id="IPR050546">
    <property type="entry name" value="Glycosyl_Hydrlase_16"/>
</dbReference>
<dbReference type="InterPro" id="IPR018371">
    <property type="entry name" value="Chitin-binding_1_CS"/>
</dbReference>
<dbReference type="PANTHER" id="PTHR10963">
    <property type="entry name" value="GLYCOSYL HYDROLASE-RELATED"/>
    <property type="match status" value="1"/>
</dbReference>
<accession>A0A8H7XZ86</accession>
<name>A0A8H7XZ86_PSICU</name>
<evidence type="ECO:0000313" key="6">
    <source>
        <dbReference type="EMBL" id="KAG5168315.1"/>
    </source>
</evidence>
<keyword evidence="4" id="KW-1133">Transmembrane helix</keyword>
<dbReference type="EMBL" id="JAFIQS010000006">
    <property type="protein sequence ID" value="KAG5168315.1"/>
    <property type="molecule type" value="Genomic_DNA"/>
</dbReference>
<keyword evidence="3" id="KW-0326">Glycosidase</keyword>
<comment type="caution">
    <text evidence="6">The sequence shown here is derived from an EMBL/GenBank/DDBJ whole genome shotgun (WGS) entry which is preliminary data.</text>
</comment>
<dbReference type="GO" id="GO:0008061">
    <property type="term" value="F:chitin binding"/>
    <property type="evidence" value="ECO:0007669"/>
    <property type="project" value="InterPro"/>
</dbReference>
<keyword evidence="1" id="KW-0732">Signal</keyword>
<evidence type="ECO:0000256" key="3">
    <source>
        <dbReference type="ARBA" id="ARBA00023295"/>
    </source>
</evidence>
<evidence type="ECO:0000256" key="2">
    <source>
        <dbReference type="ARBA" id="ARBA00022801"/>
    </source>
</evidence>
<feature type="transmembrane region" description="Helical" evidence="4">
    <location>
        <begin position="415"/>
        <end position="438"/>
    </location>
</feature>
<organism evidence="6">
    <name type="scientific">Psilocybe cubensis</name>
    <name type="common">Psychedelic mushroom</name>
    <name type="synonym">Stropharia cubensis</name>
    <dbReference type="NCBI Taxonomy" id="181762"/>
    <lineage>
        <taxon>Eukaryota</taxon>
        <taxon>Fungi</taxon>
        <taxon>Dikarya</taxon>
        <taxon>Basidiomycota</taxon>
        <taxon>Agaricomycotina</taxon>
        <taxon>Agaricomycetes</taxon>
        <taxon>Agaricomycetidae</taxon>
        <taxon>Agaricales</taxon>
        <taxon>Agaricineae</taxon>
        <taxon>Strophariaceae</taxon>
        <taxon>Psilocybe</taxon>
    </lineage>
</organism>
<dbReference type="GO" id="GO:0009277">
    <property type="term" value="C:fungal-type cell wall"/>
    <property type="evidence" value="ECO:0007669"/>
    <property type="project" value="TreeGrafter"/>
</dbReference>
<evidence type="ECO:0000256" key="4">
    <source>
        <dbReference type="SAM" id="Phobius"/>
    </source>
</evidence>
<keyword evidence="4" id="KW-0472">Membrane</keyword>